<evidence type="ECO:0000313" key="1">
    <source>
        <dbReference type="EMBL" id="MPN08910.1"/>
    </source>
</evidence>
<dbReference type="EMBL" id="VSSQ01055004">
    <property type="protein sequence ID" value="MPN08910.1"/>
    <property type="molecule type" value="Genomic_DNA"/>
</dbReference>
<gene>
    <name evidence="1" type="ORF">SDC9_156198</name>
</gene>
<sequence length="270" mass="32392">MTNTCLSYLDIAYQASLRQEEEKSRLKEAILDEHLNAHYVRRELILITGSYKEKTRDHLRIYLESYRHVIENRLFNDYERSFSGWKGNLYKVTRQYEQWLKKSLEAELKEILLKEEKSFELLNAVKKHLAFYLKSFRERLSHNVEQVLGTNLQLEQWEITVGELKKPDISISRTFDSHIDLLWFIFPMFLWGRLFKLYFRGQIAPEVEKNLHRLTSSLNERINKGIDNLMNQALVYMNEEANMIEQLLSEHQVDSEQIKECIDRISWLNN</sequence>
<accession>A0A645F4X6</accession>
<proteinExistence type="predicted"/>
<reference evidence="1" key="1">
    <citation type="submission" date="2019-08" db="EMBL/GenBank/DDBJ databases">
        <authorList>
            <person name="Kucharzyk K."/>
            <person name="Murdoch R.W."/>
            <person name="Higgins S."/>
            <person name="Loffler F."/>
        </authorList>
    </citation>
    <scope>NUCLEOTIDE SEQUENCE</scope>
</reference>
<organism evidence="1">
    <name type="scientific">bioreactor metagenome</name>
    <dbReference type="NCBI Taxonomy" id="1076179"/>
    <lineage>
        <taxon>unclassified sequences</taxon>
        <taxon>metagenomes</taxon>
        <taxon>ecological metagenomes</taxon>
    </lineage>
</organism>
<dbReference type="AlphaFoldDB" id="A0A645F4X6"/>
<protein>
    <submittedName>
        <fullName evidence="1">Uncharacterized protein</fullName>
    </submittedName>
</protein>
<comment type="caution">
    <text evidence="1">The sequence shown here is derived from an EMBL/GenBank/DDBJ whole genome shotgun (WGS) entry which is preliminary data.</text>
</comment>
<name>A0A645F4X6_9ZZZZ</name>